<sequence>AIDSQAKLLCFAPELFAVLEKECNVVPKLSRKIVLQFAKKEYKSYYNRYLTYTSKPAKRPTKKP</sequence>
<protein>
    <submittedName>
        <fullName evidence="1">Uncharacterized protein</fullName>
    </submittedName>
</protein>
<name>X1DP59_9ZZZZ</name>
<organism evidence="1">
    <name type="scientific">marine sediment metagenome</name>
    <dbReference type="NCBI Taxonomy" id="412755"/>
    <lineage>
        <taxon>unclassified sequences</taxon>
        <taxon>metagenomes</taxon>
        <taxon>ecological metagenomes</taxon>
    </lineage>
</organism>
<gene>
    <name evidence="1" type="ORF">S01H4_43354</name>
</gene>
<dbReference type="AlphaFoldDB" id="X1DP59"/>
<comment type="caution">
    <text evidence="1">The sequence shown here is derived from an EMBL/GenBank/DDBJ whole genome shotgun (WGS) entry which is preliminary data.</text>
</comment>
<reference evidence="1" key="1">
    <citation type="journal article" date="2014" name="Front. Microbiol.">
        <title>High frequency of phylogenetically diverse reductive dehalogenase-homologous genes in deep subseafloor sedimentary metagenomes.</title>
        <authorList>
            <person name="Kawai M."/>
            <person name="Futagami T."/>
            <person name="Toyoda A."/>
            <person name="Takaki Y."/>
            <person name="Nishi S."/>
            <person name="Hori S."/>
            <person name="Arai W."/>
            <person name="Tsubouchi T."/>
            <person name="Morono Y."/>
            <person name="Uchiyama I."/>
            <person name="Ito T."/>
            <person name="Fujiyama A."/>
            <person name="Inagaki F."/>
            <person name="Takami H."/>
        </authorList>
    </citation>
    <scope>NUCLEOTIDE SEQUENCE</scope>
    <source>
        <strain evidence="1">Expedition CK06-06</strain>
    </source>
</reference>
<evidence type="ECO:0000313" key="1">
    <source>
        <dbReference type="EMBL" id="GAG98221.1"/>
    </source>
</evidence>
<feature type="non-terminal residue" evidence="1">
    <location>
        <position position="1"/>
    </location>
</feature>
<dbReference type="EMBL" id="BART01023908">
    <property type="protein sequence ID" value="GAG98221.1"/>
    <property type="molecule type" value="Genomic_DNA"/>
</dbReference>
<proteinExistence type="predicted"/>
<accession>X1DP59</accession>